<evidence type="ECO:0000313" key="2">
    <source>
        <dbReference type="EMBL" id="MBD8018042.1"/>
    </source>
</evidence>
<dbReference type="PANTHER" id="PTHR36933:SF1">
    <property type="entry name" value="SLL0788 PROTEIN"/>
    <property type="match status" value="1"/>
</dbReference>
<accession>A0ABR8WMC3</accession>
<dbReference type="InterPro" id="IPR005183">
    <property type="entry name" value="DUF305_CopM-like"/>
</dbReference>
<evidence type="ECO:0000313" key="3">
    <source>
        <dbReference type="Proteomes" id="UP000626242"/>
    </source>
</evidence>
<dbReference type="InterPro" id="IPR012347">
    <property type="entry name" value="Ferritin-like"/>
</dbReference>
<keyword evidence="3" id="KW-1185">Reference proteome</keyword>
<organism evidence="2 3">
    <name type="scientific">Kaistella pullorum</name>
    <dbReference type="NCBI Taxonomy" id="2763074"/>
    <lineage>
        <taxon>Bacteria</taxon>
        <taxon>Pseudomonadati</taxon>
        <taxon>Bacteroidota</taxon>
        <taxon>Flavobacteriia</taxon>
        <taxon>Flavobacteriales</taxon>
        <taxon>Weeksellaceae</taxon>
        <taxon>Chryseobacterium group</taxon>
        <taxon>Kaistella</taxon>
    </lineage>
</organism>
<reference evidence="2 3" key="1">
    <citation type="submission" date="2020-08" db="EMBL/GenBank/DDBJ databases">
        <title>A Genomic Blueprint of the Chicken Gut Microbiome.</title>
        <authorList>
            <person name="Gilroy R."/>
            <person name="Ravi A."/>
            <person name="Getino M."/>
            <person name="Pursley I."/>
            <person name="Horton D.L."/>
            <person name="Alikhan N.-F."/>
            <person name="Baker D."/>
            <person name="Gharbi K."/>
            <person name="Hall N."/>
            <person name="Watson M."/>
            <person name="Adriaenssens E.M."/>
            <person name="Foster-Nyarko E."/>
            <person name="Jarju S."/>
            <person name="Secka A."/>
            <person name="Antonio M."/>
            <person name="Oren A."/>
            <person name="Chaudhuri R."/>
            <person name="La Ragione R.M."/>
            <person name="Hildebrand F."/>
            <person name="Pallen M.J."/>
        </authorList>
    </citation>
    <scope>NUCLEOTIDE SEQUENCE [LARGE SCALE GENOMIC DNA]</scope>
    <source>
        <strain evidence="2 3">Sa1CVA4</strain>
    </source>
</reference>
<name>A0ABR8WMC3_9FLAO</name>
<dbReference type="RefSeq" id="WP_251833240.1">
    <property type="nucleotide sequence ID" value="NZ_JACSPS010000002.1"/>
</dbReference>
<sequence length="208" mass="23772">MNKLVVSLLVAALAVSCSKKEDPTNTAVAEHTAMTENRPVQQNKMIAEMEDMMEEMHSNAITGNNDADFSRMMKEHHEGAVDMSELLLEKGKDEELKSFARKVIETQNKEIHLMKKYEDRKDASADSKEFVQALNQSMSSMMDKNIPVHNDIDKDYAQQMIPHHKSAVDMAKVYLKYGKEKELLQLSEDIVKTQNAEITQLKDWLNKN</sequence>
<feature type="domain" description="DUF305" evidence="1">
    <location>
        <begin position="66"/>
        <end position="205"/>
    </location>
</feature>
<dbReference type="EMBL" id="JACSPS010000002">
    <property type="protein sequence ID" value="MBD8018042.1"/>
    <property type="molecule type" value="Genomic_DNA"/>
</dbReference>
<comment type="caution">
    <text evidence="2">The sequence shown here is derived from an EMBL/GenBank/DDBJ whole genome shotgun (WGS) entry which is preliminary data.</text>
</comment>
<dbReference type="Gene3D" id="1.20.1260.10">
    <property type="match status" value="2"/>
</dbReference>
<dbReference type="PANTHER" id="PTHR36933">
    <property type="entry name" value="SLL0788 PROTEIN"/>
    <property type="match status" value="1"/>
</dbReference>
<proteinExistence type="predicted"/>
<protein>
    <submittedName>
        <fullName evidence="2">DUF305 domain-containing protein</fullName>
    </submittedName>
</protein>
<dbReference type="PROSITE" id="PS51257">
    <property type="entry name" value="PROKAR_LIPOPROTEIN"/>
    <property type="match status" value="1"/>
</dbReference>
<dbReference type="Proteomes" id="UP000626242">
    <property type="component" value="Unassembled WGS sequence"/>
</dbReference>
<gene>
    <name evidence="2" type="ORF">H9628_06130</name>
</gene>
<evidence type="ECO:0000259" key="1">
    <source>
        <dbReference type="Pfam" id="PF03713"/>
    </source>
</evidence>
<dbReference type="Pfam" id="PF03713">
    <property type="entry name" value="DUF305"/>
    <property type="match status" value="1"/>
</dbReference>